<gene>
    <name evidence="2" type="ORF">EV132_104410</name>
</gene>
<name>A0A4R3Q842_RHISU</name>
<sequence>MRYQPPAINGVRAKVIRADSTRAGNMLWQVIRDRKLEGHKFRRQVPLGRYILDFVWLNAKLIVDLDGSQHADNTPDKARDAHF</sequence>
<dbReference type="Proteomes" id="UP000294576">
    <property type="component" value="Unassembled WGS sequence"/>
</dbReference>
<dbReference type="Gene3D" id="3.40.960.10">
    <property type="entry name" value="VSR Endonuclease"/>
    <property type="match status" value="1"/>
</dbReference>
<proteinExistence type="predicted"/>
<accession>A0A4R3Q842</accession>
<evidence type="ECO:0000313" key="2">
    <source>
        <dbReference type="EMBL" id="TCU17381.1"/>
    </source>
</evidence>
<dbReference type="SUPFAM" id="SSF52980">
    <property type="entry name" value="Restriction endonuclease-like"/>
    <property type="match status" value="1"/>
</dbReference>
<protein>
    <submittedName>
        <fullName evidence="2">Uncharacterized protein DUF559</fullName>
    </submittedName>
</protein>
<dbReference type="InterPro" id="IPR011335">
    <property type="entry name" value="Restrct_endonuc-II-like"/>
</dbReference>
<dbReference type="InterPro" id="IPR007569">
    <property type="entry name" value="DUF559"/>
</dbReference>
<comment type="caution">
    <text evidence="2">The sequence shown here is derived from an EMBL/GenBank/DDBJ whole genome shotgun (WGS) entry which is preliminary data.</text>
</comment>
<dbReference type="EMBL" id="SMBH01000004">
    <property type="protein sequence ID" value="TCU17381.1"/>
    <property type="molecule type" value="Genomic_DNA"/>
</dbReference>
<dbReference type="PANTHER" id="PTHR38590:SF1">
    <property type="entry name" value="BLL0828 PROTEIN"/>
    <property type="match status" value="1"/>
</dbReference>
<dbReference type="InterPro" id="IPR047216">
    <property type="entry name" value="Endonuclease_DUF559_bact"/>
</dbReference>
<evidence type="ECO:0000313" key="3">
    <source>
        <dbReference type="Proteomes" id="UP000294576"/>
    </source>
</evidence>
<reference evidence="2 3" key="1">
    <citation type="submission" date="2019-03" db="EMBL/GenBank/DDBJ databases">
        <title>Genomic Encyclopedia of Type Strains, Phase IV (KMG-V): Genome sequencing to study the core and pangenomes of soil and plant-associated prokaryotes.</title>
        <authorList>
            <person name="Whitman W."/>
        </authorList>
    </citation>
    <scope>NUCLEOTIDE SEQUENCE [LARGE SCALE GENOMIC DNA]</scope>
    <source>
        <strain evidence="2 3">Hc14</strain>
    </source>
</reference>
<organism evidence="2 3">
    <name type="scientific">Rhizobium sullae</name>
    <name type="common">Rhizobium hedysari</name>
    <dbReference type="NCBI Taxonomy" id="50338"/>
    <lineage>
        <taxon>Bacteria</taxon>
        <taxon>Pseudomonadati</taxon>
        <taxon>Pseudomonadota</taxon>
        <taxon>Alphaproteobacteria</taxon>
        <taxon>Hyphomicrobiales</taxon>
        <taxon>Rhizobiaceae</taxon>
        <taxon>Rhizobium/Agrobacterium group</taxon>
        <taxon>Rhizobium</taxon>
    </lineage>
</organism>
<dbReference type="AlphaFoldDB" id="A0A4R3Q842"/>
<dbReference type="PANTHER" id="PTHR38590">
    <property type="entry name" value="BLL0828 PROTEIN"/>
    <property type="match status" value="1"/>
</dbReference>
<evidence type="ECO:0000259" key="1">
    <source>
        <dbReference type="Pfam" id="PF04480"/>
    </source>
</evidence>
<feature type="domain" description="DUF559" evidence="1">
    <location>
        <begin position="12"/>
        <end position="81"/>
    </location>
</feature>
<dbReference type="Pfam" id="PF04480">
    <property type="entry name" value="DUF559"/>
    <property type="match status" value="1"/>
</dbReference>